<proteinExistence type="predicted"/>
<accession>A0A8S5RN08</accession>
<sequence>MHKVAMEMGKWAIEKAKAHGFDNLSSQDWDDLKDCLEAVKCAICADKDYRIVEAMDECEQEEKYLGRMGYDRYRYANGRFAPKGRGSRMGYKPYLYMEDDDWMNEYLNNPEFERNMYHMGYRPEYSDRNMGNDGMNRQQSRYGETYDRYSENRRHYHDSKDAESKRKMDDSMKEYTEDIIRNMKEMWDDADASIRQQMKTDLTRFIQQMN</sequence>
<feature type="compositionally biased region" description="Basic and acidic residues" evidence="1">
    <location>
        <begin position="144"/>
        <end position="169"/>
    </location>
</feature>
<protein>
    <submittedName>
        <fullName evidence="2">Uncharacterized protein</fullName>
    </submittedName>
</protein>
<organism evidence="2">
    <name type="scientific">virus sp. ctEfN2</name>
    <dbReference type="NCBI Taxonomy" id="2825810"/>
    <lineage>
        <taxon>Viruses</taxon>
    </lineage>
</organism>
<evidence type="ECO:0000313" key="2">
    <source>
        <dbReference type="EMBL" id="DAE32555.1"/>
    </source>
</evidence>
<name>A0A8S5RN08_9VIRU</name>
<feature type="region of interest" description="Disordered" evidence="1">
    <location>
        <begin position="128"/>
        <end position="169"/>
    </location>
</feature>
<reference evidence="2" key="1">
    <citation type="journal article" date="2021" name="Proc. Natl. Acad. Sci. U.S.A.">
        <title>A Catalog of Tens of Thousands of Viruses from Human Metagenomes Reveals Hidden Associations with Chronic Diseases.</title>
        <authorList>
            <person name="Tisza M.J."/>
            <person name="Buck C.B."/>
        </authorList>
    </citation>
    <scope>NUCLEOTIDE SEQUENCE</scope>
    <source>
        <strain evidence="2">CtEfN2</strain>
    </source>
</reference>
<evidence type="ECO:0000256" key="1">
    <source>
        <dbReference type="SAM" id="MobiDB-lite"/>
    </source>
</evidence>
<dbReference type="EMBL" id="BK059123">
    <property type="protein sequence ID" value="DAE32555.1"/>
    <property type="molecule type" value="Genomic_DNA"/>
</dbReference>